<reference evidence="1" key="1">
    <citation type="submission" date="2018-05" db="EMBL/GenBank/DDBJ databases">
        <authorList>
            <person name="Lanie J.A."/>
            <person name="Ng W.-L."/>
            <person name="Kazmierczak K.M."/>
            <person name="Andrzejewski T.M."/>
            <person name="Davidsen T.M."/>
            <person name="Wayne K.J."/>
            <person name="Tettelin H."/>
            <person name="Glass J.I."/>
            <person name="Rusch D."/>
            <person name="Podicherti R."/>
            <person name="Tsui H.-C.T."/>
            <person name="Winkler M.E."/>
        </authorList>
    </citation>
    <scope>NUCLEOTIDE SEQUENCE</scope>
</reference>
<accession>A0A382ITX0</accession>
<evidence type="ECO:0008006" key="2">
    <source>
        <dbReference type="Google" id="ProtNLM"/>
    </source>
</evidence>
<dbReference type="EMBL" id="UINC01069338">
    <property type="protein sequence ID" value="SVC02637.1"/>
    <property type="molecule type" value="Genomic_DNA"/>
</dbReference>
<dbReference type="AlphaFoldDB" id="A0A382ITX0"/>
<feature type="non-terminal residue" evidence="1">
    <location>
        <position position="214"/>
    </location>
</feature>
<dbReference type="SUPFAM" id="SSF56059">
    <property type="entry name" value="Glutathione synthetase ATP-binding domain-like"/>
    <property type="match status" value="1"/>
</dbReference>
<gene>
    <name evidence="1" type="ORF">METZ01_LOCUS255491</name>
</gene>
<dbReference type="Gene3D" id="3.40.50.20">
    <property type="match status" value="1"/>
</dbReference>
<name>A0A382ITX0_9ZZZZ</name>
<proteinExistence type="predicted"/>
<sequence>MPMLTILLTGAGGSASANFLDAIRLSDDQIETVGADISGDRLHLSLADHRVIVPPPHDKQYMTAILHLTMEFGVDVIVPQPDQEVLALGQNRDSLIANMHLPDQPVLELAADKSALANRLKLQSVAIPESVAFKTRGDIDDLTSALLENHERVWVRARRGAGSRASLPISSPEQAVNWVDWWVSERALDYSDFMASEFLPGREFAYQSLWQNGQ</sequence>
<evidence type="ECO:0000313" key="1">
    <source>
        <dbReference type="EMBL" id="SVC02637.1"/>
    </source>
</evidence>
<organism evidence="1">
    <name type="scientific">marine metagenome</name>
    <dbReference type="NCBI Taxonomy" id="408172"/>
    <lineage>
        <taxon>unclassified sequences</taxon>
        <taxon>metagenomes</taxon>
        <taxon>ecological metagenomes</taxon>
    </lineage>
</organism>
<protein>
    <recommendedName>
        <fullName evidence="2">ATP-grasp domain-containing protein</fullName>
    </recommendedName>
</protein>